<dbReference type="RefSeq" id="WP_107932103.1">
    <property type="nucleotide sequence ID" value="NZ_CP085009.1"/>
</dbReference>
<gene>
    <name evidence="5" type="ORF">BJ095_10351</name>
</gene>
<dbReference type="NCBIfam" id="TIGR01613">
    <property type="entry name" value="primase_Cterm"/>
    <property type="match status" value="1"/>
</dbReference>
<keyword evidence="3" id="KW-0067">ATP-binding</keyword>
<feature type="domain" description="SF3 helicase" evidence="4">
    <location>
        <begin position="284"/>
        <end position="443"/>
    </location>
</feature>
<protein>
    <submittedName>
        <fullName evidence="5">P4 family phage/plasmid primase-like protein</fullName>
    </submittedName>
</protein>
<dbReference type="Gene3D" id="3.40.50.300">
    <property type="entry name" value="P-loop containing nucleotide triphosphate hydrolases"/>
    <property type="match status" value="1"/>
</dbReference>
<dbReference type="GO" id="GO:0005524">
    <property type="term" value="F:ATP binding"/>
    <property type="evidence" value="ECO:0007669"/>
    <property type="project" value="UniProtKB-KW"/>
</dbReference>
<keyword evidence="1" id="KW-0547">Nucleotide-binding</keyword>
<reference evidence="5 6" key="1">
    <citation type="submission" date="2018-06" db="EMBL/GenBank/DDBJ databases">
        <title>Genomic Encyclopedia of Archaeal and Bacterial Type Strains, Phase II (KMG-II): from individual species to whole genera.</title>
        <authorList>
            <person name="Goeker M."/>
        </authorList>
    </citation>
    <scope>NUCLEOTIDE SEQUENCE [LARGE SCALE GENOMIC DNA]</scope>
    <source>
        <strain evidence="5 6">KACC 16626</strain>
    </source>
</reference>
<accession>A0A318TT98</accession>
<dbReference type="InterPro" id="IPR027417">
    <property type="entry name" value="P-loop_NTPase"/>
</dbReference>
<evidence type="ECO:0000313" key="5">
    <source>
        <dbReference type="EMBL" id="PYF07884.1"/>
    </source>
</evidence>
<organism evidence="5 6">
    <name type="scientific">Ureibacillus chungkukjangi</name>
    <dbReference type="NCBI Taxonomy" id="1202712"/>
    <lineage>
        <taxon>Bacteria</taxon>
        <taxon>Bacillati</taxon>
        <taxon>Bacillota</taxon>
        <taxon>Bacilli</taxon>
        <taxon>Bacillales</taxon>
        <taxon>Caryophanaceae</taxon>
        <taxon>Ureibacillus</taxon>
    </lineage>
</organism>
<dbReference type="AlphaFoldDB" id="A0A318TT98"/>
<dbReference type="SUPFAM" id="SSF52540">
    <property type="entry name" value="P-loop containing nucleoside triphosphate hydrolases"/>
    <property type="match status" value="1"/>
</dbReference>
<dbReference type="Proteomes" id="UP000247416">
    <property type="component" value="Unassembled WGS sequence"/>
</dbReference>
<evidence type="ECO:0000256" key="1">
    <source>
        <dbReference type="ARBA" id="ARBA00022741"/>
    </source>
</evidence>
<dbReference type="InterPro" id="IPR051620">
    <property type="entry name" value="ORF904-like_C"/>
</dbReference>
<sequence>MDKKDIIEKNLRLVLEERGYYDVGKNTFEILLSYATGAITDEVFINSVGKEIEETDLEYISYLYFPERKKPATLEVNQANLDEKIKQNLKVKEQFMLETLKKQHNIDEQIALNIAKFFKKDGTPKFVETEYIYNRKGKVSEVNKTLNNNLFSKYLAEKYPLLDVSKIHYFYDNGVYKEKLYNEIRIIIREELETLGDTFVNTKVINDLQTLWLLNRKVATSPDDLNAQPVLINFKNGILNVATLELMPHSPEIKTTVQINANYNPNAEPVYFKDFFDFTFPKESLQRLVWQILGYSLSSYHNNKKRFIIFHGDKDRGKSLFLNVTLNALLPKSARTHRDLHSFTTDRFATADLYGKTVNINGELSADTIKNTDVLKILTGEDGINAQRKNGQPFEFVPTAKYLFAANTLPTISDQDTTSAFYERVIIIPFTQKVIYKDRSLGSNIIKHDLDYIATQAILALNYLINNNFEFDIPSEIQDIIHTYEEENNSVLNFVNTVCEVDPTAFMLVSDFMKIYKQYCEVELEQDPKIQKQVKKILQMQFGVNVNYRYKSIRGYMKGIKINIEELNKFQLTQNQRNNL</sequence>
<dbReference type="EMBL" id="QJTJ01000003">
    <property type="protein sequence ID" value="PYF07884.1"/>
    <property type="molecule type" value="Genomic_DNA"/>
</dbReference>
<dbReference type="InterPro" id="IPR014015">
    <property type="entry name" value="Helicase_SF3_DNA-vir"/>
</dbReference>
<proteinExistence type="predicted"/>
<dbReference type="OrthoDB" id="9763644at2"/>
<comment type="caution">
    <text evidence="5">The sequence shown here is derived from an EMBL/GenBank/DDBJ whole genome shotgun (WGS) entry which is preliminary data.</text>
</comment>
<dbReference type="GO" id="GO:0016787">
    <property type="term" value="F:hydrolase activity"/>
    <property type="evidence" value="ECO:0007669"/>
    <property type="project" value="UniProtKB-KW"/>
</dbReference>
<dbReference type="PROSITE" id="PS51206">
    <property type="entry name" value="SF3_HELICASE_1"/>
    <property type="match status" value="1"/>
</dbReference>
<keyword evidence="2" id="KW-0378">Hydrolase</keyword>
<name>A0A318TT98_9BACL</name>
<dbReference type="PANTHER" id="PTHR35372">
    <property type="entry name" value="ATP BINDING PROTEIN-RELATED"/>
    <property type="match status" value="1"/>
</dbReference>
<keyword evidence="6" id="KW-1185">Reference proteome</keyword>
<evidence type="ECO:0000256" key="3">
    <source>
        <dbReference type="ARBA" id="ARBA00022840"/>
    </source>
</evidence>
<dbReference type="InterPro" id="IPR014818">
    <property type="entry name" value="Phage/plasmid_primase_P4_C"/>
</dbReference>
<dbReference type="PANTHER" id="PTHR35372:SF2">
    <property type="entry name" value="SF3 HELICASE DOMAIN-CONTAINING PROTEIN"/>
    <property type="match status" value="1"/>
</dbReference>
<evidence type="ECO:0000259" key="4">
    <source>
        <dbReference type="PROSITE" id="PS51206"/>
    </source>
</evidence>
<dbReference type="Pfam" id="PF19263">
    <property type="entry name" value="DUF5906"/>
    <property type="match status" value="1"/>
</dbReference>
<evidence type="ECO:0000313" key="6">
    <source>
        <dbReference type="Proteomes" id="UP000247416"/>
    </source>
</evidence>
<dbReference type="Pfam" id="PF08706">
    <property type="entry name" value="D5_N"/>
    <property type="match status" value="1"/>
</dbReference>
<dbReference type="InterPro" id="IPR045455">
    <property type="entry name" value="NrS-1_pol-like_helicase"/>
</dbReference>
<evidence type="ECO:0000256" key="2">
    <source>
        <dbReference type="ARBA" id="ARBA00022801"/>
    </source>
</evidence>
<dbReference type="InterPro" id="IPR006500">
    <property type="entry name" value="Helicase_put_C_phage/plasmid"/>
</dbReference>
<dbReference type="SMART" id="SM00885">
    <property type="entry name" value="D5_N"/>
    <property type="match status" value="1"/>
</dbReference>